<keyword evidence="4" id="KW-1185">Reference proteome</keyword>
<feature type="domain" description="DUF4399" evidence="2">
    <location>
        <begin position="43"/>
        <end position="132"/>
    </location>
</feature>
<dbReference type="Pfam" id="PF14347">
    <property type="entry name" value="DUF4399"/>
    <property type="match status" value="1"/>
</dbReference>
<name>A0A0B7IS54_9PROT</name>
<evidence type="ECO:0000259" key="2">
    <source>
        <dbReference type="Pfam" id="PF14347"/>
    </source>
</evidence>
<organism evidence="3 4">
    <name type="scientific">Candidatus Methylopumilus turicensis</name>
    <dbReference type="NCBI Taxonomy" id="1581680"/>
    <lineage>
        <taxon>Bacteria</taxon>
        <taxon>Pseudomonadati</taxon>
        <taxon>Pseudomonadota</taxon>
        <taxon>Betaproteobacteria</taxon>
        <taxon>Nitrosomonadales</taxon>
        <taxon>Methylophilaceae</taxon>
        <taxon>Candidatus Methylopumilus</taxon>
    </lineage>
</organism>
<dbReference type="OrthoDB" id="531568at2"/>
<dbReference type="Proteomes" id="UP000056322">
    <property type="component" value="Chromosome 1"/>
</dbReference>
<evidence type="ECO:0000313" key="3">
    <source>
        <dbReference type="EMBL" id="CEN55129.1"/>
    </source>
</evidence>
<dbReference type="AlphaFoldDB" id="A0A0B7IS54"/>
<keyword evidence="1" id="KW-0732">Signal</keyword>
<dbReference type="EMBL" id="LN794158">
    <property type="protein sequence ID" value="CEN55129.1"/>
    <property type="molecule type" value="Genomic_DNA"/>
</dbReference>
<dbReference type="InterPro" id="IPR025512">
    <property type="entry name" value="DUF4399"/>
</dbReference>
<accession>A0A0B7IS54</accession>
<dbReference type="KEGG" id="mbac:BN1209_0071"/>
<gene>
    <name evidence="3" type="ORF">BN1209_0071</name>
</gene>
<sequence length="132" mass="14616">MKTLRNFVILFFSFYMHAAMAESPQVDFVDLKNGDEVSSPFKVKFAVMGMKVAPAGETTQNTGHHHLLINVEGVAAGEVVPADEKHLHFGKGQTETEVTLPKGNYMLTLQFANGLHQSYGEPMRKSIHITVK</sequence>
<dbReference type="RefSeq" id="WP_045750460.1">
    <property type="nucleotide sequence ID" value="NZ_LN794158.1"/>
</dbReference>
<dbReference type="HOGENOM" id="CLU_116275_1_1_4"/>
<feature type="signal peptide" evidence="1">
    <location>
        <begin position="1"/>
        <end position="21"/>
    </location>
</feature>
<proteinExistence type="predicted"/>
<feature type="chain" id="PRO_5002116954" evidence="1">
    <location>
        <begin position="22"/>
        <end position="132"/>
    </location>
</feature>
<reference evidence="4" key="1">
    <citation type="submission" date="2014-12" db="EMBL/GenBank/DDBJ databases">
        <authorList>
            <person name="Salcher M.M."/>
        </authorList>
    </citation>
    <scope>NUCLEOTIDE SEQUENCE [LARGE SCALE GENOMIC DNA]</scope>
    <source>
        <strain evidence="4">MMS-10A-171</strain>
    </source>
</reference>
<protein>
    <submittedName>
        <fullName evidence="3">ATPases of the AAA+ class</fullName>
    </submittedName>
</protein>
<evidence type="ECO:0000313" key="4">
    <source>
        <dbReference type="Proteomes" id="UP000056322"/>
    </source>
</evidence>
<evidence type="ECO:0000256" key="1">
    <source>
        <dbReference type="SAM" id="SignalP"/>
    </source>
</evidence>